<dbReference type="EMBL" id="JALGAR010000003">
    <property type="protein sequence ID" value="MCI4658890.1"/>
    <property type="molecule type" value="Genomic_DNA"/>
</dbReference>
<dbReference type="GO" id="GO:0032259">
    <property type="term" value="P:methylation"/>
    <property type="evidence" value="ECO:0007669"/>
    <property type="project" value="UniProtKB-KW"/>
</dbReference>
<keyword evidence="2" id="KW-0808">Transferase</keyword>
<dbReference type="InterPro" id="IPR041698">
    <property type="entry name" value="Methyltransf_25"/>
</dbReference>
<keyword evidence="5" id="KW-1185">Reference proteome</keyword>
<dbReference type="RefSeq" id="WP_243012517.1">
    <property type="nucleotide sequence ID" value="NZ_JALGAR010000003.1"/>
</dbReference>
<dbReference type="AlphaFoldDB" id="A0AA41QX13"/>
<sequence length="208" mass="22686">MVHDVSRTAYSRRAAEYIELLGSMTAVHPSDLHLVSTWANEVDGEIIDAGCGPGQWTDFLARHGNAVRGIDVVPEFIAHARHTYPDVNFTLGSFDCLDADTGSVGGVLAWYSLIHHEPETIQAPLLEISRALKPGGTLLVGFFEGPLVDEFAHAVTAAFRWPVERLGAHLRAAGFDVVESHVRKTTGQRSHAAILARRRGATLERIES</sequence>
<reference evidence="4" key="1">
    <citation type="submission" date="2022-03" db="EMBL/GenBank/DDBJ databases">
        <title>Cryobacterium sp. nov. strain ZS14-85, isolated from Antarctic soil.</title>
        <authorList>
            <person name="Li J."/>
            <person name="Niu G."/>
        </authorList>
    </citation>
    <scope>NUCLEOTIDE SEQUENCE</scope>
    <source>
        <strain evidence="4">ZS14-85</strain>
    </source>
</reference>
<dbReference type="Gene3D" id="3.40.50.150">
    <property type="entry name" value="Vaccinia Virus protein VP39"/>
    <property type="match status" value="1"/>
</dbReference>
<accession>A0AA41QX13</accession>
<evidence type="ECO:0000313" key="4">
    <source>
        <dbReference type="EMBL" id="MCI4658890.1"/>
    </source>
</evidence>
<evidence type="ECO:0000256" key="1">
    <source>
        <dbReference type="ARBA" id="ARBA00022603"/>
    </source>
</evidence>
<comment type="caution">
    <text evidence="4">The sequence shown here is derived from an EMBL/GenBank/DDBJ whole genome shotgun (WGS) entry which is preliminary data.</text>
</comment>
<gene>
    <name evidence="4" type="ORF">MQH31_13845</name>
</gene>
<dbReference type="PANTHER" id="PTHR43861">
    <property type="entry name" value="TRANS-ACONITATE 2-METHYLTRANSFERASE-RELATED"/>
    <property type="match status" value="1"/>
</dbReference>
<evidence type="ECO:0000259" key="3">
    <source>
        <dbReference type="Pfam" id="PF13649"/>
    </source>
</evidence>
<keyword evidence="1 4" id="KW-0489">Methyltransferase</keyword>
<dbReference type="Pfam" id="PF13649">
    <property type="entry name" value="Methyltransf_25"/>
    <property type="match status" value="1"/>
</dbReference>
<dbReference type="Proteomes" id="UP001165341">
    <property type="component" value="Unassembled WGS sequence"/>
</dbReference>
<dbReference type="SUPFAM" id="SSF53335">
    <property type="entry name" value="S-adenosyl-L-methionine-dependent methyltransferases"/>
    <property type="match status" value="1"/>
</dbReference>
<organism evidence="4 5">
    <name type="scientific">Cryobacterium zhongshanensis</name>
    <dbReference type="NCBI Taxonomy" id="2928153"/>
    <lineage>
        <taxon>Bacteria</taxon>
        <taxon>Bacillati</taxon>
        <taxon>Actinomycetota</taxon>
        <taxon>Actinomycetes</taxon>
        <taxon>Micrococcales</taxon>
        <taxon>Microbacteriaceae</taxon>
        <taxon>Cryobacterium</taxon>
    </lineage>
</organism>
<protein>
    <submittedName>
        <fullName evidence="4">Class I SAM-dependent methyltransferase</fullName>
    </submittedName>
</protein>
<feature type="domain" description="Methyltransferase" evidence="3">
    <location>
        <begin position="46"/>
        <end position="136"/>
    </location>
</feature>
<dbReference type="CDD" id="cd02440">
    <property type="entry name" value="AdoMet_MTases"/>
    <property type="match status" value="1"/>
</dbReference>
<dbReference type="PANTHER" id="PTHR43861:SF1">
    <property type="entry name" value="TRANS-ACONITATE 2-METHYLTRANSFERASE"/>
    <property type="match status" value="1"/>
</dbReference>
<proteinExistence type="predicted"/>
<dbReference type="GO" id="GO:0008168">
    <property type="term" value="F:methyltransferase activity"/>
    <property type="evidence" value="ECO:0007669"/>
    <property type="project" value="UniProtKB-KW"/>
</dbReference>
<dbReference type="InterPro" id="IPR029063">
    <property type="entry name" value="SAM-dependent_MTases_sf"/>
</dbReference>
<name>A0AA41QX13_9MICO</name>
<evidence type="ECO:0000256" key="2">
    <source>
        <dbReference type="ARBA" id="ARBA00022679"/>
    </source>
</evidence>
<evidence type="ECO:0000313" key="5">
    <source>
        <dbReference type="Proteomes" id="UP001165341"/>
    </source>
</evidence>